<comment type="catalytic activity">
    <reaction evidence="6">
        <text>L-rhamnopyranose = L-rhamnulose</text>
        <dbReference type="Rhea" id="RHEA:23160"/>
        <dbReference type="ChEBI" id="CHEBI:17897"/>
        <dbReference type="ChEBI" id="CHEBI:62346"/>
        <dbReference type="EC" id="5.3.1.14"/>
    </reaction>
</comment>
<dbReference type="InterPro" id="IPR050337">
    <property type="entry name" value="L-rhamnose_isomerase"/>
</dbReference>
<keyword evidence="1 6" id="KW-0963">Cytoplasm</keyword>
<dbReference type="AlphaFoldDB" id="A0A1Y1RYT4"/>
<dbReference type="STRING" id="1963862.B4O97_10250"/>
<name>A0A1Y1RYT4_9SPIO</name>
<evidence type="ECO:0000256" key="2">
    <source>
        <dbReference type="ARBA" id="ARBA00022723"/>
    </source>
</evidence>
<dbReference type="GO" id="GO:0008740">
    <property type="term" value="F:L-rhamnose isomerase activity"/>
    <property type="evidence" value="ECO:0007669"/>
    <property type="project" value="UniProtKB-UniRule"/>
</dbReference>
<accession>A0A1Y1RYT4</accession>
<dbReference type="PANTHER" id="PTHR30268">
    <property type="entry name" value="L-RHAMNOSE ISOMERASE"/>
    <property type="match status" value="1"/>
</dbReference>
<protein>
    <recommendedName>
        <fullName evidence="6">L-rhamnose isomerase</fullName>
        <ecNumber evidence="6">5.3.1.14</ecNumber>
    </recommendedName>
</protein>
<dbReference type="InterPro" id="IPR009308">
    <property type="entry name" value="Rhamnose_isomerase"/>
</dbReference>
<keyword evidence="4 6" id="KW-0413">Isomerase</keyword>
<dbReference type="EMBL" id="MWQY01000010">
    <property type="protein sequence ID" value="ORC35107.1"/>
    <property type="molecule type" value="Genomic_DNA"/>
</dbReference>
<evidence type="ECO:0000313" key="7">
    <source>
        <dbReference type="EMBL" id="ORC35107.1"/>
    </source>
</evidence>
<comment type="similarity">
    <text evidence="6">Belongs to the rhamnose isomerase family.</text>
</comment>
<dbReference type="SUPFAM" id="SSF51658">
    <property type="entry name" value="Xylose isomerase-like"/>
    <property type="match status" value="1"/>
</dbReference>
<dbReference type="Pfam" id="PF06134">
    <property type="entry name" value="RhaA"/>
    <property type="match status" value="1"/>
</dbReference>
<comment type="subcellular location">
    <subcellularLocation>
        <location evidence="6">Cytoplasm</location>
    </subcellularLocation>
</comment>
<keyword evidence="8" id="KW-1185">Reference proteome</keyword>
<dbReference type="GO" id="GO:0005737">
    <property type="term" value="C:cytoplasm"/>
    <property type="evidence" value="ECO:0007669"/>
    <property type="project" value="UniProtKB-SubCell"/>
</dbReference>
<comment type="caution">
    <text evidence="7">The sequence shown here is derived from an EMBL/GenBank/DDBJ whole genome shotgun (WGS) entry which is preliminary data.</text>
</comment>
<dbReference type="HAMAP" id="MF_00541">
    <property type="entry name" value="RhaA"/>
    <property type="match status" value="1"/>
</dbReference>
<keyword evidence="3 6" id="KW-0464">Manganese</keyword>
<keyword evidence="5 6" id="KW-0684">Rhamnose metabolism</keyword>
<feature type="binding site" evidence="6">
    <location>
        <position position="292"/>
    </location>
    <ligand>
        <name>Mn(2+)</name>
        <dbReference type="ChEBI" id="CHEBI:29035"/>
    </ligand>
</feature>
<proteinExistence type="inferred from homology"/>
<comment type="function">
    <text evidence="6">Catalyzes the interconversion of L-rhamnose and L-rhamnulose.</text>
</comment>
<organism evidence="7 8">
    <name type="scientific">Marispirochaeta aestuarii</name>
    <dbReference type="NCBI Taxonomy" id="1963862"/>
    <lineage>
        <taxon>Bacteria</taxon>
        <taxon>Pseudomonadati</taxon>
        <taxon>Spirochaetota</taxon>
        <taxon>Spirochaetia</taxon>
        <taxon>Spirochaetales</taxon>
        <taxon>Spirochaetaceae</taxon>
        <taxon>Marispirochaeta</taxon>
    </lineage>
</organism>
<evidence type="ECO:0000256" key="5">
    <source>
        <dbReference type="ARBA" id="ARBA00023308"/>
    </source>
</evidence>
<dbReference type="RefSeq" id="WP_083050581.1">
    <property type="nucleotide sequence ID" value="NZ_MWQY01000010.1"/>
</dbReference>
<dbReference type="InterPro" id="IPR036237">
    <property type="entry name" value="Xyl_isomerase-like_sf"/>
</dbReference>
<reference evidence="7 8" key="1">
    <citation type="submission" date="2017-03" db="EMBL/GenBank/DDBJ databases">
        <title>Draft Genome sequence of Marispirochaeta sp. strain JC444.</title>
        <authorList>
            <person name="Shivani Y."/>
            <person name="Subhash Y."/>
            <person name="Sasikala C."/>
            <person name="Ramana C."/>
        </authorList>
    </citation>
    <scope>NUCLEOTIDE SEQUENCE [LARGE SCALE GENOMIC DNA]</scope>
    <source>
        <strain evidence="7 8">JC444</strain>
    </source>
</reference>
<dbReference type="GO" id="GO:0019301">
    <property type="term" value="P:rhamnose catabolic process"/>
    <property type="evidence" value="ECO:0007669"/>
    <property type="project" value="UniProtKB-UniRule"/>
</dbReference>
<evidence type="ECO:0000256" key="4">
    <source>
        <dbReference type="ARBA" id="ARBA00023235"/>
    </source>
</evidence>
<evidence type="ECO:0000256" key="3">
    <source>
        <dbReference type="ARBA" id="ARBA00023211"/>
    </source>
</evidence>
<evidence type="ECO:0000313" key="8">
    <source>
        <dbReference type="Proteomes" id="UP000192343"/>
    </source>
</evidence>
<keyword evidence="2 6" id="KW-0479">Metal-binding</keyword>
<sequence length="417" mass="46747">MADRYTDAKTRYAEIGVDTEAALKRLADFSLSLHCWQADDVGGFESAGGELSGGGIQATGNYPGKARNLSELRADIETAMKLIPGKKRLNLHASYGDFGGRAVDRDSIEPEYFSSWVSWAKEQGLQLDFNCTMFSHRLADDGFTLSSKDKGIRDFWIAHVQRCREISAYMGREQGSPAVHNIWIPDGMKDYPADRFGYRGILTRSLDRIFETGYPESEVLDALESKLFGIGSEAFVVGSHDFYLAYAMSRDKMICLDMGHFHPTELVADKVSAILQFKDTLLLHVSRPMRWDSDHIVVLNDDLYFMAHEVARAAAGKSIYVGLDFFDASVNRIGAYAVGARSALKAWLAAYLEPAEELVRLEEAGNFIGRMALSERLKTMPLGDVWDRFCEMNDVPLEADYMKQVADYERDVLSRRG</sequence>
<evidence type="ECO:0000256" key="6">
    <source>
        <dbReference type="HAMAP-Rule" id="MF_00541"/>
    </source>
</evidence>
<comment type="cofactor">
    <cofactor evidence="6">
        <name>Mn(2+)</name>
        <dbReference type="ChEBI" id="CHEBI:29035"/>
    </cofactor>
    <text evidence="6">Binds 1 Mn(2+) ion per subunit.</text>
</comment>
<dbReference type="Gene3D" id="3.20.20.150">
    <property type="entry name" value="Divalent-metal-dependent TIM barrel enzymes"/>
    <property type="match status" value="1"/>
</dbReference>
<comment type="pathway">
    <text evidence="6">Carbohydrate degradation; L-rhamnose degradation; glycerone phosphate from L-rhamnose: step 1/3.</text>
</comment>
<dbReference type="OrthoDB" id="9766697at2"/>
<feature type="binding site" evidence="6">
    <location>
        <position position="260"/>
    </location>
    <ligand>
        <name>Mn(2+)</name>
        <dbReference type="ChEBI" id="CHEBI:29035"/>
    </ligand>
</feature>
<evidence type="ECO:0000256" key="1">
    <source>
        <dbReference type="ARBA" id="ARBA00022490"/>
    </source>
</evidence>
<gene>
    <name evidence="6" type="primary">rhaA</name>
    <name evidence="7" type="ORF">B4O97_10250</name>
</gene>
<dbReference type="EC" id="5.3.1.14" evidence="6"/>
<dbReference type="GO" id="GO:0030145">
    <property type="term" value="F:manganese ion binding"/>
    <property type="evidence" value="ECO:0007669"/>
    <property type="project" value="UniProtKB-UniRule"/>
</dbReference>
<dbReference type="NCBIfam" id="NF002203">
    <property type="entry name" value="PRK01076.1"/>
    <property type="match status" value="1"/>
</dbReference>
<dbReference type="Proteomes" id="UP000192343">
    <property type="component" value="Unassembled WGS sequence"/>
</dbReference>
<feature type="binding site" evidence="6">
    <location>
        <position position="294"/>
    </location>
    <ligand>
        <name>Mn(2+)</name>
        <dbReference type="ChEBI" id="CHEBI:29035"/>
    </ligand>
</feature>
<dbReference type="UniPathway" id="UPA00541">
    <property type="reaction ID" value="UER00601"/>
</dbReference>
<dbReference type="PANTHER" id="PTHR30268:SF0">
    <property type="entry name" value="L-RHAMNOSE ISOMERASE"/>
    <property type="match status" value="1"/>
</dbReference>
<dbReference type="GO" id="GO:0019324">
    <property type="term" value="P:L-lyxose metabolic process"/>
    <property type="evidence" value="ECO:0007669"/>
    <property type="project" value="TreeGrafter"/>
</dbReference>